<dbReference type="Pfam" id="PF10356">
    <property type="entry name" value="RRG7"/>
    <property type="match status" value="1"/>
</dbReference>
<keyword evidence="5" id="KW-1185">Reference proteome</keyword>
<evidence type="ECO:0000313" key="4">
    <source>
        <dbReference type="EMBL" id="RPB11760.1"/>
    </source>
</evidence>
<keyword evidence="2" id="KW-0496">Mitochondrion</keyword>
<gene>
    <name evidence="4" type="ORF">P167DRAFT_536419</name>
</gene>
<dbReference type="GO" id="GO:0005739">
    <property type="term" value="C:mitochondrion"/>
    <property type="evidence" value="ECO:0007669"/>
    <property type="project" value="UniProtKB-SubCell"/>
</dbReference>
<dbReference type="PANTHER" id="PTHR28133:SF1">
    <property type="entry name" value="REQUIRED FOR RESPIRATORY GROWTH PROTEIN 7, MITOCHONDRIAL"/>
    <property type="match status" value="1"/>
</dbReference>
<dbReference type="InterPro" id="IPR018828">
    <property type="entry name" value="RRG7"/>
</dbReference>
<evidence type="ECO:0000313" key="5">
    <source>
        <dbReference type="Proteomes" id="UP000277580"/>
    </source>
</evidence>
<dbReference type="InterPro" id="IPR011856">
    <property type="entry name" value="tRNA_endonuc-like_dom_sf"/>
</dbReference>
<sequence length="152" mass="16365">MPGDRGIDLRGTWDIPGLPKEDPNSSGIPIVVSCKAHKLTSGPVQIRELEGALGSSSQDTIGILATISSCTRGAISQMLLSRRPLAYCYVKPYADGGQLQQFVWNSAAGILLQGLEAKMRYSVGKGEEIKGEMVLTFNGKAFSRNARKPKEI</sequence>
<evidence type="ECO:0000256" key="1">
    <source>
        <dbReference type="ARBA" id="ARBA00004173"/>
    </source>
</evidence>
<comment type="subcellular location">
    <subcellularLocation>
        <location evidence="1">Mitochondrion</location>
    </subcellularLocation>
</comment>
<proteinExistence type="predicted"/>
<reference evidence="4 5" key="1">
    <citation type="journal article" date="2018" name="Nat. Ecol. Evol.">
        <title>Pezizomycetes genomes reveal the molecular basis of ectomycorrhizal truffle lifestyle.</title>
        <authorList>
            <person name="Murat C."/>
            <person name="Payen T."/>
            <person name="Noel B."/>
            <person name="Kuo A."/>
            <person name="Morin E."/>
            <person name="Chen J."/>
            <person name="Kohler A."/>
            <person name="Krizsan K."/>
            <person name="Balestrini R."/>
            <person name="Da Silva C."/>
            <person name="Montanini B."/>
            <person name="Hainaut M."/>
            <person name="Levati E."/>
            <person name="Barry K.W."/>
            <person name="Belfiori B."/>
            <person name="Cichocki N."/>
            <person name="Clum A."/>
            <person name="Dockter R.B."/>
            <person name="Fauchery L."/>
            <person name="Guy J."/>
            <person name="Iotti M."/>
            <person name="Le Tacon F."/>
            <person name="Lindquist E.A."/>
            <person name="Lipzen A."/>
            <person name="Malagnac F."/>
            <person name="Mello A."/>
            <person name="Molinier V."/>
            <person name="Miyauchi S."/>
            <person name="Poulain J."/>
            <person name="Riccioni C."/>
            <person name="Rubini A."/>
            <person name="Sitrit Y."/>
            <person name="Splivallo R."/>
            <person name="Traeger S."/>
            <person name="Wang M."/>
            <person name="Zifcakova L."/>
            <person name="Wipf D."/>
            <person name="Zambonelli A."/>
            <person name="Paolocci F."/>
            <person name="Nowrousian M."/>
            <person name="Ottonello S."/>
            <person name="Baldrian P."/>
            <person name="Spatafora J.W."/>
            <person name="Henrissat B."/>
            <person name="Nagy L.G."/>
            <person name="Aury J.M."/>
            <person name="Wincker P."/>
            <person name="Grigoriev I.V."/>
            <person name="Bonfante P."/>
            <person name="Martin F.M."/>
        </authorList>
    </citation>
    <scope>NUCLEOTIDE SEQUENCE [LARGE SCALE GENOMIC DNA]</scope>
    <source>
        <strain evidence="4 5">CCBAS932</strain>
    </source>
</reference>
<evidence type="ECO:0008006" key="6">
    <source>
        <dbReference type="Google" id="ProtNLM"/>
    </source>
</evidence>
<feature type="region of interest" description="Disordered" evidence="3">
    <location>
        <begin position="1"/>
        <end position="21"/>
    </location>
</feature>
<dbReference type="Proteomes" id="UP000277580">
    <property type="component" value="Unassembled WGS sequence"/>
</dbReference>
<dbReference type="Gene3D" id="3.40.1350.10">
    <property type="match status" value="1"/>
</dbReference>
<organism evidence="4 5">
    <name type="scientific">Morchella conica CCBAS932</name>
    <dbReference type="NCBI Taxonomy" id="1392247"/>
    <lineage>
        <taxon>Eukaryota</taxon>
        <taxon>Fungi</taxon>
        <taxon>Dikarya</taxon>
        <taxon>Ascomycota</taxon>
        <taxon>Pezizomycotina</taxon>
        <taxon>Pezizomycetes</taxon>
        <taxon>Pezizales</taxon>
        <taxon>Morchellaceae</taxon>
        <taxon>Morchella</taxon>
    </lineage>
</organism>
<dbReference type="EMBL" id="ML119133">
    <property type="protein sequence ID" value="RPB11760.1"/>
    <property type="molecule type" value="Genomic_DNA"/>
</dbReference>
<accession>A0A3N4KMN5</accession>
<name>A0A3N4KMN5_9PEZI</name>
<evidence type="ECO:0000256" key="2">
    <source>
        <dbReference type="ARBA" id="ARBA00023128"/>
    </source>
</evidence>
<dbReference type="OrthoDB" id="20734at2759"/>
<dbReference type="InParanoid" id="A0A3N4KMN5"/>
<dbReference type="PROSITE" id="PS51257">
    <property type="entry name" value="PROKAR_LIPOPROTEIN"/>
    <property type="match status" value="1"/>
</dbReference>
<dbReference type="AlphaFoldDB" id="A0A3N4KMN5"/>
<protein>
    <recommendedName>
        <fullName evidence="6">Restriction endonuclease type IV Mrr domain-containing protein</fullName>
    </recommendedName>
</protein>
<evidence type="ECO:0000256" key="3">
    <source>
        <dbReference type="SAM" id="MobiDB-lite"/>
    </source>
</evidence>
<dbReference type="GO" id="GO:0003676">
    <property type="term" value="F:nucleic acid binding"/>
    <property type="evidence" value="ECO:0007669"/>
    <property type="project" value="InterPro"/>
</dbReference>
<dbReference type="PANTHER" id="PTHR28133">
    <property type="entry name" value="REQUIRED FOR RESPIRATORY GROWTH PROTEIN 7, MITOCHONDRIAL"/>
    <property type="match status" value="1"/>
</dbReference>